<sequence length="400" mass="45623">MIGFIYRLREAGIPVSVQYIIEFYQALQRGLASNLDRLFLVARLYFVKRVEHYDAFEQVFASYFMGAAPSGAGATDWEELFAGKPFRDWLEEEIESGRLTPEMIRQFDTEELLARFWETVLAQQGKHRGGNRWVGTGGGSPFGHGGRHAGGIRVHGRGLYGTAQKVIGDRRHINYSDKSVLSTENLRQALTSLKSMRPAGAETELDIDETIARTAKNAGEIELIFRRELRNRLRLIVLLDNGGYSMMPHVSLVKTVFNKIRDSFRDVAYYYFHNCIYGTVYRDAPRTVPIRWEKLLSESRSTRLVIIGDANMAPYELSASYGSIDVFTTERRPGWEWLKELRSAFPASVWLNPIARERWEYESVTIARIGKIFRMEDLTLAGIKNAVAYLNVQGQAFDGH</sequence>
<dbReference type="eggNOG" id="COG3825">
    <property type="taxonomic scope" value="Bacteria"/>
</dbReference>
<accession>A0LIP9</accession>
<evidence type="ECO:0000313" key="2">
    <source>
        <dbReference type="Proteomes" id="UP000001784"/>
    </source>
</evidence>
<keyword evidence="2" id="KW-1185">Reference proteome</keyword>
<reference evidence="1 2" key="1">
    <citation type="submission" date="2006-10" db="EMBL/GenBank/DDBJ databases">
        <title>Complete sequence of Syntrophobacter fumaroxidans MPOB.</title>
        <authorList>
            <consortium name="US DOE Joint Genome Institute"/>
            <person name="Copeland A."/>
            <person name="Lucas S."/>
            <person name="Lapidus A."/>
            <person name="Barry K."/>
            <person name="Detter J.C."/>
            <person name="Glavina del Rio T."/>
            <person name="Hammon N."/>
            <person name="Israni S."/>
            <person name="Pitluck S."/>
            <person name="Goltsman E.G."/>
            <person name="Martinez M."/>
            <person name="Schmutz J."/>
            <person name="Larimer F."/>
            <person name="Land M."/>
            <person name="Hauser L."/>
            <person name="Kyrpides N."/>
            <person name="Kim E."/>
            <person name="Boone D.R."/>
            <person name="Brockman F."/>
            <person name="Culley D."/>
            <person name="Ferry J."/>
            <person name="Gunsalus R."/>
            <person name="McInerney M.J."/>
            <person name="Morrison M."/>
            <person name="Plugge C."/>
            <person name="Rohlin L."/>
            <person name="Scholten J."/>
            <person name="Sieber J."/>
            <person name="Stams A.J.M."/>
            <person name="Worm P."/>
            <person name="Henstra A.M."/>
            <person name="Richardson P."/>
        </authorList>
    </citation>
    <scope>NUCLEOTIDE SEQUENCE [LARGE SCALE GENOMIC DNA]</scope>
    <source>
        <strain evidence="2">DSM 10017 / MPOB</strain>
    </source>
</reference>
<dbReference type="PANTHER" id="PTHR39338:SF7">
    <property type="entry name" value="BLL6692 PROTEIN"/>
    <property type="match status" value="1"/>
</dbReference>
<protein>
    <submittedName>
        <fullName evidence="1">Conserved hypothetical cytosolic protein</fullName>
    </submittedName>
</protein>
<organism evidence="1 2">
    <name type="scientific">Syntrophobacter fumaroxidans (strain DSM 10017 / MPOB)</name>
    <dbReference type="NCBI Taxonomy" id="335543"/>
    <lineage>
        <taxon>Bacteria</taxon>
        <taxon>Pseudomonadati</taxon>
        <taxon>Thermodesulfobacteriota</taxon>
        <taxon>Syntrophobacteria</taxon>
        <taxon>Syntrophobacterales</taxon>
        <taxon>Syntrophobacteraceae</taxon>
        <taxon>Syntrophobacter</taxon>
    </lineage>
</organism>
<evidence type="ECO:0000313" key="1">
    <source>
        <dbReference type="EMBL" id="ABK17301.1"/>
    </source>
</evidence>
<gene>
    <name evidence="1" type="ordered locus">Sfum_1614</name>
</gene>
<dbReference type="PANTHER" id="PTHR39338">
    <property type="entry name" value="BLL5662 PROTEIN-RELATED"/>
    <property type="match status" value="1"/>
</dbReference>
<dbReference type="AlphaFoldDB" id="A0LIP9"/>
<dbReference type="RefSeq" id="WP_011698471.1">
    <property type="nucleotide sequence ID" value="NC_008554.1"/>
</dbReference>
<dbReference type="Proteomes" id="UP000001784">
    <property type="component" value="Chromosome"/>
</dbReference>
<dbReference type="HOGENOM" id="CLU_059555_0_0_7"/>
<dbReference type="STRING" id="335543.Sfum_1614"/>
<dbReference type="EMBL" id="CP000478">
    <property type="protein sequence ID" value="ABK17301.1"/>
    <property type="molecule type" value="Genomic_DNA"/>
</dbReference>
<dbReference type="OrthoDB" id="9764216at2"/>
<dbReference type="KEGG" id="sfu:Sfum_1614"/>
<proteinExistence type="predicted"/>
<name>A0LIP9_SYNFM</name>
<dbReference type="InParanoid" id="A0LIP9"/>